<keyword evidence="10" id="KW-1185">Reference proteome</keyword>
<evidence type="ECO:0000259" key="8">
    <source>
        <dbReference type="PROSITE" id="PS50011"/>
    </source>
</evidence>
<dbReference type="InterPro" id="IPR008271">
    <property type="entry name" value="Ser/Thr_kinase_AS"/>
</dbReference>
<dbReference type="EMBL" id="ADVG01000001">
    <property type="protein sequence ID" value="EFH88777.1"/>
    <property type="molecule type" value="Genomic_DNA"/>
</dbReference>
<proteinExistence type="predicted"/>
<dbReference type="PANTHER" id="PTHR43289:SF6">
    <property type="entry name" value="SERINE_THREONINE-PROTEIN KINASE NEKL-3"/>
    <property type="match status" value="1"/>
</dbReference>
<organism evidence="9 10">
    <name type="scientific">Ktedonobacter racemifer DSM 44963</name>
    <dbReference type="NCBI Taxonomy" id="485913"/>
    <lineage>
        <taxon>Bacteria</taxon>
        <taxon>Bacillati</taxon>
        <taxon>Chloroflexota</taxon>
        <taxon>Ktedonobacteria</taxon>
        <taxon>Ktedonobacterales</taxon>
        <taxon>Ktedonobacteraceae</taxon>
        <taxon>Ktedonobacter</taxon>
    </lineage>
</organism>
<evidence type="ECO:0000256" key="4">
    <source>
        <dbReference type="ARBA" id="ARBA00022741"/>
    </source>
</evidence>
<evidence type="ECO:0000313" key="9">
    <source>
        <dbReference type="EMBL" id="EFH88777.1"/>
    </source>
</evidence>
<dbReference type="Proteomes" id="UP000004508">
    <property type="component" value="Unassembled WGS sequence"/>
</dbReference>
<dbReference type="InterPro" id="IPR000719">
    <property type="entry name" value="Prot_kinase_dom"/>
</dbReference>
<keyword evidence="7" id="KW-0472">Membrane</keyword>
<keyword evidence="7" id="KW-0812">Transmembrane</keyword>
<dbReference type="AlphaFoldDB" id="D6TG75"/>
<keyword evidence="5 9" id="KW-0418">Kinase</keyword>
<dbReference type="OrthoDB" id="9814968at2"/>
<dbReference type="Pfam" id="PF00069">
    <property type="entry name" value="Pkinase"/>
    <property type="match status" value="1"/>
</dbReference>
<evidence type="ECO:0000256" key="1">
    <source>
        <dbReference type="ARBA" id="ARBA00012513"/>
    </source>
</evidence>
<dbReference type="Gene3D" id="2.60.120.560">
    <property type="entry name" value="Exo-inulinase, domain 1"/>
    <property type="match status" value="1"/>
</dbReference>
<evidence type="ECO:0000256" key="6">
    <source>
        <dbReference type="ARBA" id="ARBA00022840"/>
    </source>
</evidence>
<evidence type="ECO:0000256" key="7">
    <source>
        <dbReference type="SAM" id="Phobius"/>
    </source>
</evidence>
<keyword evidence="3" id="KW-0808">Transferase</keyword>
<feature type="domain" description="Protein kinase" evidence="8">
    <location>
        <begin position="12"/>
        <end position="266"/>
    </location>
</feature>
<dbReference type="GO" id="GO:0004674">
    <property type="term" value="F:protein serine/threonine kinase activity"/>
    <property type="evidence" value="ECO:0007669"/>
    <property type="project" value="UniProtKB-KW"/>
</dbReference>
<comment type="caution">
    <text evidence="9">The sequence shown here is derived from an EMBL/GenBank/DDBJ whole genome shotgun (WGS) entry which is preliminary data.</text>
</comment>
<accession>D6TG75</accession>
<name>D6TG75_KTERA</name>
<dbReference type="eggNOG" id="COG0515">
    <property type="taxonomic scope" value="Bacteria"/>
</dbReference>
<dbReference type="STRING" id="485913.Krac_10275"/>
<sequence>MKGIEGTTLGRYELHRRVAQGSTSEVYLGFDRRVKRRVAIKVLYGSNEPFVRRFEREALAIGALSHNHILPLYDFGEQSPWYYLVMPFIEGGTLRDYLYHRERLPLDEAGSYLYQIASALQYAHDHDILHRDVKPSNILLRPDGYAYLADFGLAKAKIEADAYNHSSATVGTPEYMAPEQSNGISDYRSDIYALGIILYQMLTGRVPFSAETPVGITLKHIQVPPPPPSQFNDAIPTIVESVMLQALAKDPEQRYQSARAFSNAYLQALQKAIPTCSLENALALTQTDLMITISEPTEPAEDASPLIKKTTKLQPPVDPDFVLSEVPTPLFPLQMPMASWPSPNQLRQAHRPSRPFLFTLISLLLLLLALPLLMFWYSIRWQAAPNSLFSLASQSSQGLLPGNPVQATLAARARVQATAGITSEIGAGPILYTHDLTSPGGGWLNDGQQCHFTPQGYHVYAASRALAWCYTNAPSFTNMAITVQARLSRGTIYGLIFRLQPESQSFYVLELNNTGSYRFVRAQGSDPATWLPLIDWTHSGAIINGYGQLNTLLAIMQGTQFTFYINKQLIFSNVVDNAYTSGMVGFLTGSDQESDSEAVFRNLWIFEK</sequence>
<evidence type="ECO:0000256" key="2">
    <source>
        <dbReference type="ARBA" id="ARBA00022527"/>
    </source>
</evidence>
<dbReference type="RefSeq" id="WP_007904956.1">
    <property type="nucleotide sequence ID" value="NZ_ADVG01000001.1"/>
</dbReference>
<dbReference type="Gene3D" id="1.10.510.10">
    <property type="entry name" value="Transferase(Phosphotransferase) domain 1"/>
    <property type="match status" value="1"/>
</dbReference>
<dbReference type="GO" id="GO:0005524">
    <property type="term" value="F:ATP binding"/>
    <property type="evidence" value="ECO:0007669"/>
    <property type="project" value="UniProtKB-KW"/>
</dbReference>
<dbReference type="InParanoid" id="D6TG75"/>
<dbReference type="EC" id="2.7.11.1" evidence="1"/>
<protein>
    <recommendedName>
        <fullName evidence="1">non-specific serine/threonine protein kinase</fullName>
        <ecNumber evidence="1">2.7.11.1</ecNumber>
    </recommendedName>
</protein>
<dbReference type="SUPFAM" id="SSF56112">
    <property type="entry name" value="Protein kinase-like (PK-like)"/>
    <property type="match status" value="1"/>
</dbReference>
<dbReference type="CDD" id="cd14014">
    <property type="entry name" value="STKc_PknB_like"/>
    <property type="match status" value="1"/>
</dbReference>
<keyword evidence="6" id="KW-0067">ATP-binding</keyword>
<feature type="transmembrane region" description="Helical" evidence="7">
    <location>
        <begin position="356"/>
        <end position="377"/>
    </location>
</feature>
<dbReference type="Gene3D" id="3.30.200.20">
    <property type="entry name" value="Phosphorylase Kinase, domain 1"/>
    <property type="match status" value="1"/>
</dbReference>
<dbReference type="PROSITE" id="PS50011">
    <property type="entry name" value="PROTEIN_KINASE_DOM"/>
    <property type="match status" value="1"/>
</dbReference>
<gene>
    <name evidence="9" type="ORF">Krac_10275</name>
</gene>
<dbReference type="SMART" id="SM00220">
    <property type="entry name" value="S_TKc"/>
    <property type="match status" value="1"/>
</dbReference>
<reference evidence="9 10" key="1">
    <citation type="journal article" date="2011" name="Stand. Genomic Sci.">
        <title>Non-contiguous finished genome sequence and contextual data of the filamentous soil bacterium Ktedonobacter racemifer type strain (SOSP1-21).</title>
        <authorList>
            <person name="Chang Y.J."/>
            <person name="Land M."/>
            <person name="Hauser L."/>
            <person name="Chertkov O."/>
            <person name="Del Rio T.G."/>
            <person name="Nolan M."/>
            <person name="Copeland A."/>
            <person name="Tice H."/>
            <person name="Cheng J.F."/>
            <person name="Lucas S."/>
            <person name="Han C."/>
            <person name="Goodwin L."/>
            <person name="Pitluck S."/>
            <person name="Ivanova N."/>
            <person name="Ovchinikova G."/>
            <person name="Pati A."/>
            <person name="Chen A."/>
            <person name="Palaniappan K."/>
            <person name="Mavromatis K."/>
            <person name="Liolios K."/>
            <person name="Brettin T."/>
            <person name="Fiebig A."/>
            <person name="Rohde M."/>
            <person name="Abt B."/>
            <person name="Goker M."/>
            <person name="Detter J.C."/>
            <person name="Woyke T."/>
            <person name="Bristow J."/>
            <person name="Eisen J.A."/>
            <person name="Markowitz V."/>
            <person name="Hugenholtz P."/>
            <person name="Kyrpides N.C."/>
            <person name="Klenk H.P."/>
            <person name="Lapidus A."/>
        </authorList>
    </citation>
    <scope>NUCLEOTIDE SEQUENCE [LARGE SCALE GENOMIC DNA]</scope>
    <source>
        <strain evidence="10">DSM 44963</strain>
    </source>
</reference>
<dbReference type="PROSITE" id="PS00108">
    <property type="entry name" value="PROTEIN_KINASE_ST"/>
    <property type="match status" value="1"/>
</dbReference>
<dbReference type="InterPro" id="IPR011009">
    <property type="entry name" value="Kinase-like_dom_sf"/>
</dbReference>
<evidence type="ECO:0000313" key="10">
    <source>
        <dbReference type="Proteomes" id="UP000004508"/>
    </source>
</evidence>
<dbReference type="FunFam" id="1.10.510.10:FF:000021">
    <property type="entry name" value="Serine/threonine protein kinase"/>
    <property type="match status" value="1"/>
</dbReference>
<keyword evidence="7" id="KW-1133">Transmembrane helix</keyword>
<evidence type="ECO:0000256" key="5">
    <source>
        <dbReference type="ARBA" id="ARBA00022777"/>
    </source>
</evidence>
<dbReference type="PANTHER" id="PTHR43289">
    <property type="entry name" value="MITOGEN-ACTIVATED PROTEIN KINASE KINASE KINASE 20-RELATED"/>
    <property type="match status" value="1"/>
</dbReference>
<evidence type="ECO:0000256" key="3">
    <source>
        <dbReference type="ARBA" id="ARBA00022679"/>
    </source>
</evidence>
<keyword evidence="2 9" id="KW-0723">Serine/threonine-protein kinase</keyword>
<keyword evidence="4" id="KW-0547">Nucleotide-binding</keyword>